<dbReference type="SUPFAM" id="SSF50978">
    <property type="entry name" value="WD40 repeat-like"/>
    <property type="match status" value="1"/>
</dbReference>
<evidence type="ECO:0000256" key="3">
    <source>
        <dbReference type="ARBA" id="ARBA00023242"/>
    </source>
</evidence>
<accession>A0A7J6V7P1</accession>
<reference evidence="5 6" key="1">
    <citation type="submission" date="2020-06" db="EMBL/GenBank/DDBJ databases">
        <title>Transcriptomic and genomic resources for Thalictrum thalictroides and T. hernandezii: Facilitating candidate gene discovery in an emerging model plant lineage.</title>
        <authorList>
            <person name="Arias T."/>
            <person name="Riano-Pachon D.M."/>
            <person name="Di Stilio V.S."/>
        </authorList>
    </citation>
    <scope>NUCLEOTIDE SEQUENCE [LARGE SCALE GENOMIC DNA]</scope>
    <source>
        <strain evidence="6">cv. WT478/WT964</strain>
        <tissue evidence="5">Leaves</tissue>
    </source>
</reference>
<dbReference type="OrthoDB" id="67716at2759"/>
<dbReference type="Proteomes" id="UP000554482">
    <property type="component" value="Unassembled WGS sequence"/>
</dbReference>
<proteinExistence type="predicted"/>
<sequence>MGSRVGMEVPIIGSDQLKWIEVSIPSSSSSSLPSLPPIAATYTETDEDSSYSSRNTFAPFTEDCASCHIIGDPSTYLIWRIHKSLPNTIEVMELTACNEVPRIGLRLIFPDALSPFAFICKDETSNSIRNPYLLYTLTVSGVAYLFKLRSVSEYVSCSIFPQNEFIEFYLQTLSQSAPITAVTATSGCLVVGRHDASVACFQLGVLNTSAQGFMHELRDDVGIGRLWGLMGRGRTVAPVQDIVIAELHGRKVIFVVHVDGSLRIWDLLSHTKLLSHTISSATSTGNLHFPIMSATLFVD</sequence>
<dbReference type="GO" id="GO:0017056">
    <property type="term" value="F:structural constituent of nuclear pore"/>
    <property type="evidence" value="ECO:0007669"/>
    <property type="project" value="TreeGrafter"/>
</dbReference>
<feature type="domain" description="Nucleoporin Nup120/160 beta-propeller" evidence="4">
    <location>
        <begin position="76"/>
        <end position="279"/>
    </location>
</feature>
<comment type="caution">
    <text evidence="5">The sequence shown here is derived from an EMBL/GenBank/DDBJ whole genome shotgun (WGS) entry which is preliminary data.</text>
</comment>
<protein>
    <submittedName>
        <fullName evidence="5">Nuclear pore complex protein</fullName>
    </submittedName>
</protein>
<organism evidence="5 6">
    <name type="scientific">Thalictrum thalictroides</name>
    <name type="common">Rue-anemone</name>
    <name type="synonym">Anemone thalictroides</name>
    <dbReference type="NCBI Taxonomy" id="46969"/>
    <lineage>
        <taxon>Eukaryota</taxon>
        <taxon>Viridiplantae</taxon>
        <taxon>Streptophyta</taxon>
        <taxon>Embryophyta</taxon>
        <taxon>Tracheophyta</taxon>
        <taxon>Spermatophyta</taxon>
        <taxon>Magnoliopsida</taxon>
        <taxon>Ranunculales</taxon>
        <taxon>Ranunculaceae</taxon>
        <taxon>Thalictroideae</taxon>
        <taxon>Thalictrum</taxon>
    </lineage>
</organism>
<dbReference type="GO" id="GO:0005643">
    <property type="term" value="C:nuclear pore"/>
    <property type="evidence" value="ECO:0007669"/>
    <property type="project" value="UniProtKB-ARBA"/>
</dbReference>
<name>A0A7J6V7P1_THATH</name>
<dbReference type="InterPro" id="IPR036322">
    <property type="entry name" value="WD40_repeat_dom_sf"/>
</dbReference>
<dbReference type="EMBL" id="JABWDY010036988">
    <property type="protein sequence ID" value="KAF5180787.1"/>
    <property type="molecule type" value="Genomic_DNA"/>
</dbReference>
<evidence type="ECO:0000259" key="4">
    <source>
        <dbReference type="Pfam" id="PF11715"/>
    </source>
</evidence>
<evidence type="ECO:0000256" key="2">
    <source>
        <dbReference type="ARBA" id="ARBA00022448"/>
    </source>
</evidence>
<evidence type="ECO:0000313" key="5">
    <source>
        <dbReference type="EMBL" id="KAF5180787.1"/>
    </source>
</evidence>
<dbReference type="AlphaFoldDB" id="A0A7J6V7P1"/>
<keyword evidence="6" id="KW-1185">Reference proteome</keyword>
<dbReference type="Pfam" id="PF11715">
    <property type="entry name" value="Beta-prop_Nup120_160"/>
    <property type="match status" value="1"/>
</dbReference>
<dbReference type="PANTHER" id="PTHR21286">
    <property type="entry name" value="NUCLEAR PORE COMPLEX PROTEIN NUP160"/>
    <property type="match status" value="1"/>
</dbReference>
<keyword evidence="3" id="KW-0539">Nucleus</keyword>
<keyword evidence="2" id="KW-0813">Transport</keyword>
<evidence type="ECO:0000256" key="1">
    <source>
        <dbReference type="ARBA" id="ARBA00004123"/>
    </source>
</evidence>
<gene>
    <name evidence="5" type="ORF">FRX31_029626</name>
</gene>
<evidence type="ECO:0000313" key="6">
    <source>
        <dbReference type="Proteomes" id="UP000554482"/>
    </source>
</evidence>
<dbReference type="InterPro" id="IPR021717">
    <property type="entry name" value="Nucleoporin_Nup160"/>
</dbReference>
<comment type="subcellular location">
    <subcellularLocation>
        <location evidence="1">Nucleus</location>
    </subcellularLocation>
</comment>
<dbReference type="InterPro" id="IPR059141">
    <property type="entry name" value="Beta-prop_Nup120_160"/>
</dbReference>
<dbReference type="PANTHER" id="PTHR21286:SF0">
    <property type="entry name" value="NUCLEAR PORE COMPLEX PROTEIN NUP160"/>
    <property type="match status" value="1"/>
</dbReference>